<dbReference type="RefSeq" id="WP_148404082.1">
    <property type="nucleotide sequence ID" value="NZ_VSKK01000002.1"/>
</dbReference>
<sequence length="157" mass="18176">MKILKKIILFLLVVFLIAQFFGPKKNDGTLASVEPFLLSTNPPEAVVAILKESCFDCHSNYTKYPWYSKITPVNYWLADHVNEGKEDFNVSIWSEYSVKQKDHKFKELIETVESREMPLDSYILTHNEANLTDTQIASVIEWSKKMRIIYGLKPKGE</sequence>
<proteinExistence type="predicted"/>
<dbReference type="Proteomes" id="UP000323720">
    <property type="component" value="Unassembled WGS sequence"/>
</dbReference>
<name>A0A5D0R6V9_9FLAO</name>
<organism evidence="2 3">
    <name type="scientific">Bizionia myxarmorum</name>
    <dbReference type="NCBI Taxonomy" id="291186"/>
    <lineage>
        <taxon>Bacteria</taxon>
        <taxon>Pseudomonadati</taxon>
        <taxon>Bacteroidota</taxon>
        <taxon>Flavobacteriia</taxon>
        <taxon>Flavobacteriales</taxon>
        <taxon>Flavobacteriaceae</taxon>
        <taxon>Bizionia</taxon>
    </lineage>
</organism>
<feature type="domain" description="Haem-binding" evidence="1">
    <location>
        <begin position="12"/>
        <end position="147"/>
    </location>
</feature>
<gene>
    <name evidence="2" type="ORF">ES674_11030</name>
</gene>
<protein>
    <submittedName>
        <fullName evidence="2">Cytochrome C</fullName>
    </submittedName>
</protein>
<accession>A0A5D0R6V9</accession>
<evidence type="ECO:0000259" key="1">
    <source>
        <dbReference type="SMART" id="SM01235"/>
    </source>
</evidence>
<dbReference type="AlphaFoldDB" id="A0A5D0R6V9"/>
<dbReference type="Pfam" id="PF14376">
    <property type="entry name" value="Haem_bd"/>
    <property type="match status" value="1"/>
</dbReference>
<dbReference type="SMART" id="SM01235">
    <property type="entry name" value="Haem_bd"/>
    <property type="match status" value="1"/>
</dbReference>
<keyword evidence="3" id="KW-1185">Reference proteome</keyword>
<dbReference type="EMBL" id="VSKK01000002">
    <property type="protein sequence ID" value="TYB77207.1"/>
    <property type="molecule type" value="Genomic_DNA"/>
</dbReference>
<evidence type="ECO:0000313" key="3">
    <source>
        <dbReference type="Proteomes" id="UP000323720"/>
    </source>
</evidence>
<dbReference type="OrthoDB" id="196738at2"/>
<comment type="caution">
    <text evidence="2">The sequence shown here is derived from an EMBL/GenBank/DDBJ whole genome shotgun (WGS) entry which is preliminary data.</text>
</comment>
<evidence type="ECO:0000313" key="2">
    <source>
        <dbReference type="EMBL" id="TYB77207.1"/>
    </source>
</evidence>
<dbReference type="InterPro" id="IPR025992">
    <property type="entry name" value="Haem-bd"/>
</dbReference>
<reference evidence="2 3" key="1">
    <citation type="submission" date="2019-08" db="EMBL/GenBank/DDBJ databases">
        <title>Genomes of Antarctic Bizionia species.</title>
        <authorList>
            <person name="Bowman J.P."/>
        </authorList>
    </citation>
    <scope>NUCLEOTIDE SEQUENCE [LARGE SCALE GENOMIC DNA]</scope>
    <source>
        <strain evidence="2 3">ADA-4</strain>
    </source>
</reference>